<keyword evidence="2" id="KW-0732">Signal</keyword>
<dbReference type="RefSeq" id="WP_109639154.1">
    <property type="nucleotide sequence ID" value="NZ_QGHB01000009.1"/>
</dbReference>
<proteinExistence type="predicted"/>
<gene>
    <name evidence="3" type="ORF">C8D88_109186</name>
</gene>
<dbReference type="AlphaFoldDB" id="A0A316HS69"/>
<evidence type="ECO:0000313" key="3">
    <source>
        <dbReference type="EMBL" id="PWK84101.1"/>
    </source>
</evidence>
<evidence type="ECO:0008006" key="5">
    <source>
        <dbReference type="Google" id="ProtNLM"/>
    </source>
</evidence>
<dbReference type="EMBL" id="QGHB01000009">
    <property type="protein sequence ID" value="PWK84101.1"/>
    <property type="molecule type" value="Genomic_DNA"/>
</dbReference>
<name>A0A316HS69_9PSEU</name>
<evidence type="ECO:0000256" key="1">
    <source>
        <dbReference type="SAM" id="MobiDB-lite"/>
    </source>
</evidence>
<accession>A0A316HS69</accession>
<comment type="caution">
    <text evidence="3">The sequence shown here is derived from an EMBL/GenBank/DDBJ whole genome shotgun (WGS) entry which is preliminary data.</text>
</comment>
<sequence length="236" mass="24309">MRSRGTPAIAVALSAAVVFAPLAVAQQQEPTLQVTATVKNGGLVRAETGPCATYSTVTSRGFKEPITLSGDANRLSGNGWATIEAGSHTATVQCDGKTLTAQFTVLPLEINWQLHPAEVEPGGTITAEQNMSTGCYATGPLTSPGFAAPLKFTRGGNFGRLSGDTTVITTPGTYEVVFQCAERPERSVKTFRILGTPPTTAPTTPPPAGNPAPKPKPKPIVKPKGAPETGGGTARG</sequence>
<reference evidence="3 4" key="1">
    <citation type="submission" date="2018-05" db="EMBL/GenBank/DDBJ databases">
        <title>Genomic Encyclopedia of Type Strains, Phase IV (KMG-IV): sequencing the most valuable type-strain genomes for metagenomic binning, comparative biology and taxonomic classification.</title>
        <authorList>
            <person name="Goeker M."/>
        </authorList>
    </citation>
    <scope>NUCLEOTIDE SEQUENCE [LARGE SCALE GENOMIC DNA]</scope>
    <source>
        <strain evidence="3 4">DSM 45480</strain>
    </source>
</reference>
<protein>
    <recommendedName>
        <fullName evidence="5">Ig-like domain-containing protein</fullName>
    </recommendedName>
</protein>
<feature type="chain" id="PRO_5016377606" description="Ig-like domain-containing protein" evidence="2">
    <location>
        <begin position="26"/>
        <end position="236"/>
    </location>
</feature>
<evidence type="ECO:0000313" key="4">
    <source>
        <dbReference type="Proteomes" id="UP000246005"/>
    </source>
</evidence>
<feature type="region of interest" description="Disordered" evidence="1">
    <location>
        <begin position="188"/>
        <end position="236"/>
    </location>
</feature>
<dbReference type="Proteomes" id="UP000246005">
    <property type="component" value="Unassembled WGS sequence"/>
</dbReference>
<organism evidence="3 4">
    <name type="scientific">Lentzea atacamensis</name>
    <dbReference type="NCBI Taxonomy" id="531938"/>
    <lineage>
        <taxon>Bacteria</taxon>
        <taxon>Bacillati</taxon>
        <taxon>Actinomycetota</taxon>
        <taxon>Actinomycetes</taxon>
        <taxon>Pseudonocardiales</taxon>
        <taxon>Pseudonocardiaceae</taxon>
        <taxon>Lentzea</taxon>
    </lineage>
</organism>
<feature type="compositionally biased region" description="Pro residues" evidence="1">
    <location>
        <begin position="199"/>
        <end position="214"/>
    </location>
</feature>
<evidence type="ECO:0000256" key="2">
    <source>
        <dbReference type="SAM" id="SignalP"/>
    </source>
</evidence>
<feature type="signal peptide" evidence="2">
    <location>
        <begin position="1"/>
        <end position="25"/>
    </location>
</feature>